<evidence type="ECO:0000256" key="1">
    <source>
        <dbReference type="SAM" id="Phobius"/>
    </source>
</evidence>
<gene>
    <name evidence="2" type="ORF">ATJ78_2092</name>
</gene>
<feature type="transmembrane region" description="Helical" evidence="1">
    <location>
        <begin position="105"/>
        <end position="123"/>
    </location>
</feature>
<feature type="transmembrane region" description="Helical" evidence="1">
    <location>
        <begin position="135"/>
        <end position="155"/>
    </location>
</feature>
<feature type="transmembrane region" description="Helical" evidence="1">
    <location>
        <begin position="216"/>
        <end position="236"/>
    </location>
</feature>
<organism evidence="2 3">
    <name type="scientific">Paramicrobacterium agarici</name>
    <dbReference type="NCBI Taxonomy" id="630514"/>
    <lineage>
        <taxon>Bacteria</taxon>
        <taxon>Bacillati</taxon>
        <taxon>Actinomycetota</taxon>
        <taxon>Actinomycetes</taxon>
        <taxon>Micrococcales</taxon>
        <taxon>Microbacteriaceae</taxon>
        <taxon>Paramicrobacterium</taxon>
    </lineage>
</organism>
<evidence type="ECO:0000313" key="3">
    <source>
        <dbReference type="Proteomes" id="UP000221369"/>
    </source>
</evidence>
<evidence type="ECO:0000313" key="2">
    <source>
        <dbReference type="EMBL" id="PFG31142.1"/>
    </source>
</evidence>
<feature type="transmembrane region" description="Helical" evidence="1">
    <location>
        <begin position="161"/>
        <end position="184"/>
    </location>
</feature>
<feature type="transmembrane region" description="Helical" evidence="1">
    <location>
        <begin position="571"/>
        <end position="590"/>
    </location>
</feature>
<feature type="transmembrane region" description="Helical" evidence="1">
    <location>
        <begin position="46"/>
        <end position="65"/>
    </location>
</feature>
<keyword evidence="1" id="KW-1133">Transmembrane helix</keyword>
<feature type="transmembrane region" description="Helical" evidence="1">
    <location>
        <begin position="1049"/>
        <end position="1069"/>
    </location>
</feature>
<feature type="transmembrane region" description="Helical" evidence="1">
    <location>
        <begin position="975"/>
        <end position="994"/>
    </location>
</feature>
<feature type="transmembrane region" description="Helical" evidence="1">
    <location>
        <begin position="860"/>
        <end position="880"/>
    </location>
</feature>
<reference evidence="2 3" key="1">
    <citation type="submission" date="2017-10" db="EMBL/GenBank/DDBJ databases">
        <title>Sequencing the genomes of 1000 actinobacteria strains.</title>
        <authorList>
            <person name="Klenk H.-P."/>
        </authorList>
    </citation>
    <scope>NUCLEOTIDE SEQUENCE [LARGE SCALE GENOMIC DNA]</scope>
    <source>
        <strain evidence="2 3">DSM 21798</strain>
    </source>
</reference>
<feature type="transmembrane region" description="Helical" evidence="1">
    <location>
        <begin position="1076"/>
        <end position="1095"/>
    </location>
</feature>
<name>A0A2A9DYT6_9MICO</name>
<feature type="transmembrane region" description="Helical" evidence="1">
    <location>
        <begin position="943"/>
        <end position="963"/>
    </location>
</feature>
<feature type="transmembrane region" description="Helical" evidence="1">
    <location>
        <begin position="428"/>
        <end position="448"/>
    </location>
</feature>
<keyword evidence="1" id="KW-0812">Transmembrane</keyword>
<dbReference type="EMBL" id="PDJE01000001">
    <property type="protein sequence ID" value="PFG31142.1"/>
    <property type="molecule type" value="Genomic_DNA"/>
</dbReference>
<feature type="transmembrane region" description="Helical" evidence="1">
    <location>
        <begin position="1000"/>
        <end position="1018"/>
    </location>
</feature>
<keyword evidence="3" id="KW-1185">Reference proteome</keyword>
<feature type="transmembrane region" description="Helical" evidence="1">
    <location>
        <begin position="478"/>
        <end position="498"/>
    </location>
</feature>
<feature type="transmembrane region" description="Helical" evidence="1">
    <location>
        <begin position="72"/>
        <end position="93"/>
    </location>
</feature>
<accession>A0A2A9DYT6</accession>
<comment type="caution">
    <text evidence="2">The sequence shown here is derived from an EMBL/GenBank/DDBJ whole genome shotgun (WGS) entry which is preliminary data.</text>
</comment>
<feature type="transmembrane region" description="Helical" evidence="1">
    <location>
        <begin position="748"/>
        <end position="764"/>
    </location>
</feature>
<dbReference type="RefSeq" id="WP_098407516.1">
    <property type="nucleotide sequence ID" value="NZ_PDJE01000001.1"/>
</dbReference>
<feature type="transmembrane region" description="Helical" evidence="1">
    <location>
        <begin position="717"/>
        <end position="736"/>
    </location>
</feature>
<feature type="transmembrane region" description="Helical" evidence="1">
    <location>
        <begin position="807"/>
        <end position="827"/>
    </location>
</feature>
<protein>
    <submittedName>
        <fullName evidence="2">Uncharacterized protein</fullName>
    </submittedName>
</protein>
<feature type="transmembrane region" description="Helical" evidence="1">
    <location>
        <begin position="510"/>
        <end position="529"/>
    </location>
</feature>
<feature type="transmembrane region" description="Helical" evidence="1">
    <location>
        <begin position="892"/>
        <end position="912"/>
    </location>
</feature>
<feature type="transmembrane region" description="Helical" evidence="1">
    <location>
        <begin position="372"/>
        <end position="398"/>
    </location>
</feature>
<feature type="transmembrane region" description="Helical" evidence="1">
    <location>
        <begin position="919"/>
        <end position="937"/>
    </location>
</feature>
<feature type="transmembrane region" description="Helical" evidence="1">
    <location>
        <begin position="191"/>
        <end position="210"/>
    </location>
</feature>
<feature type="transmembrane region" description="Helical" evidence="1">
    <location>
        <begin position="659"/>
        <end position="681"/>
    </location>
</feature>
<feature type="transmembrane region" description="Helical" evidence="1">
    <location>
        <begin position="295"/>
        <end position="318"/>
    </location>
</feature>
<keyword evidence="1" id="KW-0472">Membrane</keyword>
<feature type="transmembrane region" description="Helical" evidence="1">
    <location>
        <begin position="1025"/>
        <end position="1043"/>
    </location>
</feature>
<feature type="transmembrane region" description="Helical" evidence="1">
    <location>
        <begin position="18"/>
        <end position="40"/>
    </location>
</feature>
<feature type="transmembrane region" description="Helical" evidence="1">
    <location>
        <begin position="1101"/>
        <end position="1121"/>
    </location>
</feature>
<feature type="transmembrane region" description="Helical" evidence="1">
    <location>
        <begin position="833"/>
        <end position="853"/>
    </location>
</feature>
<feature type="transmembrane region" description="Helical" evidence="1">
    <location>
        <begin position="693"/>
        <end position="711"/>
    </location>
</feature>
<dbReference type="Proteomes" id="UP000221369">
    <property type="component" value="Unassembled WGS sequence"/>
</dbReference>
<proteinExistence type="predicted"/>
<dbReference type="AlphaFoldDB" id="A0A2A9DYT6"/>
<feature type="transmembrane region" description="Helical" evidence="1">
    <location>
        <begin position="330"/>
        <end position="352"/>
    </location>
</feature>
<feature type="transmembrane region" description="Helical" evidence="1">
    <location>
        <begin position="455"/>
        <end position="472"/>
    </location>
</feature>
<feature type="transmembrane region" description="Helical" evidence="1">
    <location>
        <begin position="776"/>
        <end position="795"/>
    </location>
</feature>
<feature type="transmembrane region" description="Helical" evidence="1">
    <location>
        <begin position="267"/>
        <end position="289"/>
    </location>
</feature>
<feature type="transmembrane region" description="Helical" evidence="1">
    <location>
        <begin position="541"/>
        <end position="559"/>
    </location>
</feature>
<dbReference type="InterPro" id="IPR058062">
    <property type="entry name" value="SCO7613_C"/>
</dbReference>
<sequence>MADGVGGTSPRAPRPHTVVIAGLAGITIVLGVSLTLALAVAVPPVWHFPVSIVFAAVSGFGIRTATHRRQHGLATILVCTALLPIAVSQWTVWQSGLADSALIPTWLYVGAVNVALTALLVAAGRWTSARAIPPFAVIAAALALVGIGASLFPAASLPSRMWAGAVLVASVGAAWPLLIGSLAARVAARSIAAIASIVALVLATASWPSLGWGTSIAFLVTAAAFAMHLFGSPVAVAPDSGSAAPAAVASARPLSPGRLALTRELGAWKTACGAGLGLAAAGAGAAPAAHFTSVALQLNVTAVLTATAAVVFATIFWRLRHNRSASGLRLAGLVTLVTCSLTVVPALGIALIETWTRIALPNFSVDPFAARTLLYPVSASIWVTAACLTASTAVTLALWRRLREFSWLPLGLGGATLLVAQASAPTPAASVVISGGLAIGATALFVVLRPRRGRRVVLTLLVLSSIAAAFLVGANSAAVWPFAAFLALGGAVALRVALPRRVVRPDKLSVPPALSAVVVVLVLISARWLPLWADPEITVPAPTADLTTIVVASAILIIASTRSHRFAAADITVMSALATVASLVSVGSLAVQGTSASQRAFVIGLACVLAAELSWQFPHGGRDSVARYVTAALTPPTAVMLAVESWRRFGPPVWGAPELLAVGITVVLAGLGIVIFRGAAIPRGEPRSHPARLAWDSSIALTSTITIPAAVTTSDFGPLHLVLLGVLPVLFSLGEGSVARSSSRRRHLIWACLPPFAGAIWLGLAERGDVGVELSALALAALVCAALAVVVMRRPSAHIPTPPGRNLLAVATLAIFFVPAVVASSAAPLTHTYLILLIATLLAGVGAFLPPVVRGVHIALWLWSAGALTVGATTSIRSYELIARTPFKLDELLVWTVTGSVLMTGLAALWLYRGHRQARLAYASLAIAPLLLSLPFANVAAVIAVPGWMLSLVAAGATMFLAAPLARGSRAHSAVTWMTTLGASFLAVGTITGAHSAVEFVSIPVGVIALTVNLRALFARAEATSWRMLGAPLAALILPSLVQCLSDPAPARIAWLVLGIAATAAFGVVARLQAPIATAAIAGAILTLTLAWPALTAAASGWAVALAAIVILMLGALVVRLSNLPAARAVRSIARMR</sequence>
<dbReference type="NCBIfam" id="NF047321">
    <property type="entry name" value="SCO7613_CTERM"/>
    <property type="match status" value="1"/>
</dbReference>
<feature type="transmembrane region" description="Helical" evidence="1">
    <location>
        <begin position="405"/>
        <end position="422"/>
    </location>
</feature>